<protein>
    <submittedName>
        <fullName evidence="2">Helix-turn-helix transcriptional regulator</fullName>
    </submittedName>
</protein>
<dbReference type="InterPro" id="IPR001387">
    <property type="entry name" value="Cro/C1-type_HTH"/>
</dbReference>
<dbReference type="Proteomes" id="UP001178281">
    <property type="component" value="Unassembled WGS sequence"/>
</dbReference>
<dbReference type="GO" id="GO:0003677">
    <property type="term" value="F:DNA binding"/>
    <property type="evidence" value="ECO:0007669"/>
    <property type="project" value="InterPro"/>
</dbReference>
<proteinExistence type="predicted"/>
<comment type="caution">
    <text evidence="2">The sequence shown here is derived from an EMBL/GenBank/DDBJ whole genome shotgun (WGS) entry which is preliminary data.</text>
</comment>
<accession>A0AA90NHB6</accession>
<gene>
    <name evidence="2" type="ORF">Q7X28_20940</name>
</gene>
<name>A0AA90NHB6_9ACTN</name>
<keyword evidence="3" id="KW-1185">Reference proteome</keyword>
<reference evidence="2" key="1">
    <citation type="submission" date="2023-08" db="EMBL/GenBank/DDBJ databases">
        <title>The draft genome of Tsukamurella strandjordii strain 050030.</title>
        <authorList>
            <person name="Zhao F."/>
            <person name="Feng Y."/>
            <person name="Zong Z."/>
        </authorList>
    </citation>
    <scope>NUCLEOTIDE SEQUENCE</scope>
    <source>
        <strain evidence="2">050030</strain>
    </source>
</reference>
<dbReference type="EMBL" id="JAUTIX010000009">
    <property type="protein sequence ID" value="MDP0400392.1"/>
    <property type="molecule type" value="Genomic_DNA"/>
</dbReference>
<dbReference type="Gene3D" id="1.10.260.40">
    <property type="entry name" value="lambda repressor-like DNA-binding domains"/>
    <property type="match status" value="1"/>
</dbReference>
<dbReference type="PROSITE" id="PS50943">
    <property type="entry name" value="HTH_CROC1"/>
    <property type="match status" value="1"/>
</dbReference>
<dbReference type="SMART" id="SM00530">
    <property type="entry name" value="HTH_XRE"/>
    <property type="match status" value="1"/>
</dbReference>
<sequence>MSPADEPKQALNDTLASFGARLRARRTELGLSQEAAAIRCGVHSSYYARAERGQRSSRIETVMRLAHGLETTPGVLLDGLPLDRPSIDD</sequence>
<evidence type="ECO:0000259" key="1">
    <source>
        <dbReference type="PROSITE" id="PS50943"/>
    </source>
</evidence>
<evidence type="ECO:0000313" key="2">
    <source>
        <dbReference type="EMBL" id="MDP0400392.1"/>
    </source>
</evidence>
<organism evidence="2 3">
    <name type="scientific">Tsukamurella strandjordii</name>
    <dbReference type="NCBI Taxonomy" id="147577"/>
    <lineage>
        <taxon>Bacteria</taxon>
        <taxon>Bacillati</taxon>
        <taxon>Actinomycetota</taxon>
        <taxon>Actinomycetes</taxon>
        <taxon>Mycobacteriales</taxon>
        <taxon>Tsukamurellaceae</taxon>
        <taxon>Tsukamurella</taxon>
    </lineage>
</organism>
<dbReference type="RefSeq" id="WP_305112792.1">
    <property type="nucleotide sequence ID" value="NZ_JAUTIX010000009.1"/>
</dbReference>
<dbReference type="Pfam" id="PF13560">
    <property type="entry name" value="HTH_31"/>
    <property type="match status" value="1"/>
</dbReference>
<dbReference type="InterPro" id="IPR010982">
    <property type="entry name" value="Lambda_DNA-bd_dom_sf"/>
</dbReference>
<dbReference type="CDD" id="cd00093">
    <property type="entry name" value="HTH_XRE"/>
    <property type="match status" value="1"/>
</dbReference>
<dbReference type="SUPFAM" id="SSF47413">
    <property type="entry name" value="lambda repressor-like DNA-binding domains"/>
    <property type="match status" value="1"/>
</dbReference>
<evidence type="ECO:0000313" key="3">
    <source>
        <dbReference type="Proteomes" id="UP001178281"/>
    </source>
</evidence>
<feature type="domain" description="HTH cro/C1-type" evidence="1">
    <location>
        <begin position="22"/>
        <end position="76"/>
    </location>
</feature>
<dbReference type="AlphaFoldDB" id="A0AA90NHB6"/>